<dbReference type="AlphaFoldDB" id="E8LMB4"/>
<sequence length="43" mass="4804">MIPTADINAVKEKILNAASKIKNIEVLNTANEYKSQTQTKEKD</sequence>
<evidence type="ECO:0000313" key="1">
    <source>
        <dbReference type="EMBL" id="EFY06386.1"/>
    </source>
</evidence>
<organism evidence="1 2">
    <name type="scientific">Succinatimonas hippei (strain DSM 22608 / JCM 16073 / KCTC 15190 / YIT 12066)</name>
    <dbReference type="NCBI Taxonomy" id="762983"/>
    <lineage>
        <taxon>Bacteria</taxon>
        <taxon>Pseudomonadati</taxon>
        <taxon>Pseudomonadota</taxon>
        <taxon>Gammaproteobacteria</taxon>
        <taxon>Aeromonadales</taxon>
        <taxon>Succinivibrionaceae</taxon>
        <taxon>Succinatimonas</taxon>
    </lineage>
</organism>
<dbReference type="EMBL" id="AEVO01000131">
    <property type="protein sequence ID" value="EFY06386.1"/>
    <property type="molecule type" value="Genomic_DNA"/>
</dbReference>
<dbReference type="Proteomes" id="UP000018458">
    <property type="component" value="Unassembled WGS sequence"/>
</dbReference>
<proteinExistence type="predicted"/>
<dbReference type="HOGENOM" id="CLU_3240525_0_0_6"/>
<protein>
    <submittedName>
        <fullName evidence="1">Uncharacterized protein</fullName>
    </submittedName>
</protein>
<evidence type="ECO:0000313" key="2">
    <source>
        <dbReference type="Proteomes" id="UP000018458"/>
    </source>
</evidence>
<name>E8LMB4_SUCHY</name>
<accession>E8LMB4</accession>
<gene>
    <name evidence="1" type="ORF">HMPREF9444_01900</name>
</gene>
<keyword evidence="2" id="KW-1185">Reference proteome</keyword>
<reference evidence="1 2" key="1">
    <citation type="submission" date="2011-01" db="EMBL/GenBank/DDBJ databases">
        <authorList>
            <person name="Weinstock G."/>
            <person name="Sodergren E."/>
            <person name="Clifton S."/>
            <person name="Fulton L."/>
            <person name="Fulton B."/>
            <person name="Courtney L."/>
            <person name="Fronick C."/>
            <person name="Harrison M."/>
            <person name="Strong C."/>
            <person name="Farmer C."/>
            <person name="Delahaunty K."/>
            <person name="Markovic C."/>
            <person name="Hall O."/>
            <person name="Minx P."/>
            <person name="Tomlinson C."/>
            <person name="Mitreva M."/>
            <person name="Hou S."/>
            <person name="Chen J."/>
            <person name="Wollam A."/>
            <person name="Pepin K.H."/>
            <person name="Johnson M."/>
            <person name="Bhonagiri V."/>
            <person name="Zhang X."/>
            <person name="Suruliraj S."/>
            <person name="Warren W."/>
            <person name="Chinwalla A."/>
            <person name="Mardis E.R."/>
            <person name="Wilson R.K."/>
        </authorList>
    </citation>
    <scope>NUCLEOTIDE SEQUENCE [LARGE SCALE GENOMIC DNA]</scope>
    <source>
        <strain evidence="2">DSM 22608 / JCM 16073 / KCTC 15190 / YIT 12066</strain>
    </source>
</reference>
<comment type="caution">
    <text evidence="1">The sequence shown here is derived from an EMBL/GenBank/DDBJ whole genome shotgun (WGS) entry which is preliminary data.</text>
</comment>